<accession>A0A5B2WW92</accession>
<evidence type="ECO:0000313" key="3">
    <source>
        <dbReference type="Proteomes" id="UP000323454"/>
    </source>
</evidence>
<dbReference type="InterPro" id="IPR027843">
    <property type="entry name" value="DUF4440"/>
</dbReference>
<dbReference type="EMBL" id="VUOB01000054">
    <property type="protein sequence ID" value="KAA2255991.1"/>
    <property type="molecule type" value="Genomic_DNA"/>
</dbReference>
<evidence type="ECO:0000259" key="1">
    <source>
        <dbReference type="Pfam" id="PF14534"/>
    </source>
</evidence>
<dbReference type="RefSeq" id="WP_149852778.1">
    <property type="nucleotide sequence ID" value="NZ_VUOB01000054.1"/>
</dbReference>
<dbReference type="SUPFAM" id="SSF54427">
    <property type="entry name" value="NTF2-like"/>
    <property type="match status" value="1"/>
</dbReference>
<dbReference type="InterPro" id="IPR032710">
    <property type="entry name" value="NTF2-like_dom_sf"/>
</dbReference>
<keyword evidence="3" id="KW-1185">Reference proteome</keyword>
<dbReference type="InterPro" id="IPR011944">
    <property type="entry name" value="Steroid_delta5-4_isomerase"/>
</dbReference>
<reference evidence="2 3" key="2">
    <citation type="submission" date="2019-09" db="EMBL/GenBank/DDBJ databases">
        <authorList>
            <person name="Jin C."/>
        </authorList>
    </citation>
    <scope>NUCLEOTIDE SEQUENCE [LARGE SCALE GENOMIC DNA]</scope>
    <source>
        <strain evidence="2 3">AN110305</strain>
    </source>
</reference>
<feature type="domain" description="DUF4440" evidence="1">
    <location>
        <begin position="17"/>
        <end position="127"/>
    </location>
</feature>
<name>A0A5B2WW92_9PSEU</name>
<gene>
    <name evidence="2" type="ORF">F0L68_27825</name>
</gene>
<proteinExistence type="predicted"/>
<protein>
    <submittedName>
        <fullName evidence="2">SgcJ/EcaC family oxidoreductase</fullName>
    </submittedName>
</protein>
<dbReference type="Pfam" id="PF14534">
    <property type="entry name" value="DUF4440"/>
    <property type="match status" value="1"/>
</dbReference>
<reference evidence="2 3" key="1">
    <citation type="submission" date="2019-09" db="EMBL/GenBank/DDBJ databases">
        <title>Goodfellowia gen. nov., a new genus of the Pseudonocardineae related to Actinoalloteichus, containing Goodfellowia coeruleoviolacea gen. nov., comb. nov. gen. nov., comb. nov.</title>
        <authorList>
            <person name="Labeda D."/>
        </authorList>
    </citation>
    <scope>NUCLEOTIDE SEQUENCE [LARGE SCALE GENOMIC DNA]</scope>
    <source>
        <strain evidence="2 3">AN110305</strain>
    </source>
</reference>
<dbReference type="AlphaFoldDB" id="A0A5B2WW92"/>
<dbReference type="NCBIfam" id="TIGR02246">
    <property type="entry name" value="SgcJ/EcaC family oxidoreductase"/>
    <property type="match status" value="1"/>
</dbReference>
<organism evidence="2 3">
    <name type="scientific">Solihabitans fulvus</name>
    <dbReference type="NCBI Taxonomy" id="1892852"/>
    <lineage>
        <taxon>Bacteria</taxon>
        <taxon>Bacillati</taxon>
        <taxon>Actinomycetota</taxon>
        <taxon>Actinomycetes</taxon>
        <taxon>Pseudonocardiales</taxon>
        <taxon>Pseudonocardiaceae</taxon>
        <taxon>Solihabitans</taxon>
    </lineage>
</organism>
<evidence type="ECO:0000313" key="2">
    <source>
        <dbReference type="EMBL" id="KAA2255991.1"/>
    </source>
</evidence>
<dbReference type="OrthoDB" id="582586at2"/>
<dbReference type="Gene3D" id="3.10.450.50">
    <property type="match status" value="1"/>
</dbReference>
<comment type="caution">
    <text evidence="2">The sequence shown here is derived from an EMBL/GenBank/DDBJ whole genome shotgun (WGS) entry which is preliminary data.</text>
</comment>
<sequence length="139" mass="14787">MNSHSTAQVLTEDDRAVRAVLDGVYAAWVDNDADAFVASYAENATTVLPGLLQGDRAAVRDRMAASFAGPLKGSHAVDEVQSVRFFGEDTAVVVSRGAVVMAGETEPPAGRAVLATWVLFRQHGEWLVVAYHNCPAETA</sequence>
<dbReference type="Proteomes" id="UP000323454">
    <property type="component" value="Unassembled WGS sequence"/>
</dbReference>